<dbReference type="OrthoDB" id="4147590at2759"/>
<evidence type="ECO:0000256" key="1">
    <source>
        <dbReference type="SAM" id="MobiDB-lite"/>
    </source>
</evidence>
<organism evidence="2 3">
    <name type="scientific">Capronia coronata CBS 617.96</name>
    <dbReference type="NCBI Taxonomy" id="1182541"/>
    <lineage>
        <taxon>Eukaryota</taxon>
        <taxon>Fungi</taxon>
        <taxon>Dikarya</taxon>
        <taxon>Ascomycota</taxon>
        <taxon>Pezizomycotina</taxon>
        <taxon>Eurotiomycetes</taxon>
        <taxon>Chaetothyriomycetidae</taxon>
        <taxon>Chaetothyriales</taxon>
        <taxon>Herpotrichiellaceae</taxon>
        <taxon>Capronia</taxon>
    </lineage>
</organism>
<gene>
    <name evidence="2" type="ORF">A1O1_00027</name>
</gene>
<dbReference type="Proteomes" id="UP000019484">
    <property type="component" value="Unassembled WGS sequence"/>
</dbReference>
<feature type="compositionally biased region" description="Polar residues" evidence="1">
    <location>
        <begin position="441"/>
        <end position="452"/>
    </location>
</feature>
<proteinExistence type="predicted"/>
<feature type="region of interest" description="Disordered" evidence="1">
    <location>
        <begin position="417"/>
        <end position="452"/>
    </location>
</feature>
<comment type="caution">
    <text evidence="2">The sequence shown here is derived from an EMBL/GenBank/DDBJ whole genome shotgun (WGS) entry which is preliminary data.</text>
</comment>
<feature type="region of interest" description="Disordered" evidence="1">
    <location>
        <begin position="231"/>
        <end position="292"/>
    </location>
</feature>
<sequence length="623" mass="68486">MACNERGSSGPFLDSAYITWPAPKCRYSPSKAISHDEVEPFPDFPNPSNNLIIARTLLLDTLHSRSNSHTRGGLSGTLFRSLYSRIAPFSGHIKENEDLTRCRASLEQIFEAGQALRVQRMQGNSAKLVSLRGTYPDMYASNKDPEPKLVLRMKLKTKAKRGIAKAFAIERNGGFELLNDQEHGIKRQRDRGRSSQRESRRALAALYAKYDPDKAIKSLMMLRQTYPTHYKPQSVTGVDRKGKSTTNGRISKDLPKSSSTALMPSEVQPITRPVSSDDKEGPSTRGASHKALRNAVSMTSLTTVKQSTTSLVRRMATKVGVRPAAMDISMSAQVNVVEKGTLHPAEQTVGEQVADIDSFPVAVKLRTETAAAPSTAPTPANPRKDTLKRQGRCFLIEREPVHAAEEETAGEDVYVSASNSHKQCTPSHSTPVTKRGRARSDTATGPSSMNISDADTASVEAMAVEPVSAEMVRLSRPSFPPRIICIPARKNPVKQSKAEISIPTAGPDAKETSAAEKDDDWVVVTREADQQAETEIQTRQYHRHAFRGYVTRPRPHLMGRPQSMVAMSRSYFAQAEGTSVDSVARASNAGHGADRNGDRGSHILSDVMHKLERDVFGYHPRYM</sequence>
<dbReference type="GeneID" id="19154937"/>
<feature type="region of interest" description="Disordered" evidence="1">
    <location>
        <begin position="180"/>
        <end position="200"/>
    </location>
</feature>
<dbReference type="HOGENOM" id="CLU_438700_0_0_1"/>
<dbReference type="EMBL" id="AMWN01000001">
    <property type="protein sequence ID" value="EXJ94909.1"/>
    <property type="molecule type" value="Genomic_DNA"/>
</dbReference>
<protein>
    <submittedName>
        <fullName evidence="2">Uncharacterized protein</fullName>
    </submittedName>
</protein>
<feature type="compositionally biased region" description="Polar residues" evidence="1">
    <location>
        <begin position="417"/>
        <end position="432"/>
    </location>
</feature>
<dbReference type="AlphaFoldDB" id="W9ZK92"/>
<name>W9ZK92_9EURO</name>
<evidence type="ECO:0000313" key="2">
    <source>
        <dbReference type="EMBL" id="EXJ94909.1"/>
    </source>
</evidence>
<evidence type="ECO:0000313" key="3">
    <source>
        <dbReference type="Proteomes" id="UP000019484"/>
    </source>
</evidence>
<keyword evidence="3" id="KW-1185">Reference proteome</keyword>
<dbReference type="RefSeq" id="XP_007719138.1">
    <property type="nucleotide sequence ID" value="XM_007720948.1"/>
</dbReference>
<accession>W9ZK92</accession>
<reference evidence="2 3" key="1">
    <citation type="submission" date="2013-03" db="EMBL/GenBank/DDBJ databases">
        <title>The Genome Sequence of Capronia coronata CBS 617.96.</title>
        <authorList>
            <consortium name="The Broad Institute Genomics Platform"/>
            <person name="Cuomo C."/>
            <person name="de Hoog S."/>
            <person name="Gorbushina A."/>
            <person name="Walker B."/>
            <person name="Young S.K."/>
            <person name="Zeng Q."/>
            <person name="Gargeya S."/>
            <person name="Fitzgerald M."/>
            <person name="Haas B."/>
            <person name="Abouelleil A."/>
            <person name="Allen A.W."/>
            <person name="Alvarado L."/>
            <person name="Arachchi H.M."/>
            <person name="Berlin A.M."/>
            <person name="Chapman S.B."/>
            <person name="Gainer-Dewar J."/>
            <person name="Goldberg J."/>
            <person name="Griggs A."/>
            <person name="Gujja S."/>
            <person name="Hansen M."/>
            <person name="Howarth C."/>
            <person name="Imamovic A."/>
            <person name="Ireland A."/>
            <person name="Larimer J."/>
            <person name="McCowan C."/>
            <person name="Murphy C."/>
            <person name="Pearson M."/>
            <person name="Poon T.W."/>
            <person name="Priest M."/>
            <person name="Roberts A."/>
            <person name="Saif S."/>
            <person name="Shea T."/>
            <person name="Sisk P."/>
            <person name="Sykes S."/>
            <person name="Wortman J."/>
            <person name="Nusbaum C."/>
            <person name="Birren B."/>
        </authorList>
    </citation>
    <scope>NUCLEOTIDE SEQUENCE [LARGE SCALE GENOMIC DNA]</scope>
    <source>
        <strain evidence="2 3">CBS 617.96</strain>
    </source>
</reference>